<accession>A0ACB9LDB6</accession>
<name>A0ACB9LDB6_BAUVA</name>
<organism evidence="1 2">
    <name type="scientific">Bauhinia variegata</name>
    <name type="common">Purple orchid tree</name>
    <name type="synonym">Phanera variegata</name>
    <dbReference type="NCBI Taxonomy" id="167791"/>
    <lineage>
        <taxon>Eukaryota</taxon>
        <taxon>Viridiplantae</taxon>
        <taxon>Streptophyta</taxon>
        <taxon>Embryophyta</taxon>
        <taxon>Tracheophyta</taxon>
        <taxon>Spermatophyta</taxon>
        <taxon>Magnoliopsida</taxon>
        <taxon>eudicotyledons</taxon>
        <taxon>Gunneridae</taxon>
        <taxon>Pentapetalae</taxon>
        <taxon>rosids</taxon>
        <taxon>fabids</taxon>
        <taxon>Fabales</taxon>
        <taxon>Fabaceae</taxon>
        <taxon>Cercidoideae</taxon>
        <taxon>Cercideae</taxon>
        <taxon>Bauhiniinae</taxon>
        <taxon>Bauhinia</taxon>
    </lineage>
</organism>
<evidence type="ECO:0000313" key="1">
    <source>
        <dbReference type="EMBL" id="KAI4307706.1"/>
    </source>
</evidence>
<proteinExistence type="predicted"/>
<dbReference type="Proteomes" id="UP000828941">
    <property type="component" value="Chromosome 12"/>
</dbReference>
<sequence length="223" mass="25340">MSEESNVILLDFFASPFCLRPRIALEEKGVTYESREEKNLLGGKSELLLKSNPHYQKVPVLLHQGKPVVESANIVAYIDEAWPSNPLLPTCAYARSQARFWTDFIDKKVFDAGRNIWLSKGEELEVAKKEFIETLKVLEGALGEKDFFGGDSFGYVDIIAIALTSWFLAYEKTGGFKVEDHCPKFSAWIKRCLERPSVAKVYPDPENIYHFVLVLRKMNGIVD</sequence>
<protein>
    <submittedName>
        <fullName evidence="1">Uncharacterized protein</fullName>
    </submittedName>
</protein>
<reference evidence="1 2" key="1">
    <citation type="journal article" date="2022" name="DNA Res.">
        <title>Chromosomal-level genome assembly of the orchid tree Bauhinia variegata (Leguminosae; Cercidoideae) supports the allotetraploid origin hypothesis of Bauhinia.</title>
        <authorList>
            <person name="Zhong Y."/>
            <person name="Chen Y."/>
            <person name="Zheng D."/>
            <person name="Pang J."/>
            <person name="Liu Y."/>
            <person name="Luo S."/>
            <person name="Meng S."/>
            <person name="Qian L."/>
            <person name="Wei D."/>
            <person name="Dai S."/>
            <person name="Zhou R."/>
        </authorList>
    </citation>
    <scope>NUCLEOTIDE SEQUENCE [LARGE SCALE GENOMIC DNA]</scope>
    <source>
        <strain evidence="1">BV-YZ2020</strain>
    </source>
</reference>
<evidence type="ECO:0000313" key="2">
    <source>
        <dbReference type="Proteomes" id="UP000828941"/>
    </source>
</evidence>
<keyword evidence="2" id="KW-1185">Reference proteome</keyword>
<dbReference type="EMBL" id="CM039437">
    <property type="protein sequence ID" value="KAI4307706.1"/>
    <property type="molecule type" value="Genomic_DNA"/>
</dbReference>
<gene>
    <name evidence="1" type="ORF">L6164_030864</name>
</gene>
<comment type="caution">
    <text evidence="1">The sequence shown here is derived from an EMBL/GenBank/DDBJ whole genome shotgun (WGS) entry which is preliminary data.</text>
</comment>